<accession>B0DNJ3</accession>
<evidence type="ECO:0000313" key="2">
    <source>
        <dbReference type="Proteomes" id="UP000001194"/>
    </source>
</evidence>
<dbReference type="RefSeq" id="XP_001885520.1">
    <property type="nucleotide sequence ID" value="XM_001885485.1"/>
</dbReference>
<reference evidence="1 2" key="1">
    <citation type="journal article" date="2008" name="Nature">
        <title>The genome of Laccaria bicolor provides insights into mycorrhizal symbiosis.</title>
        <authorList>
            <person name="Martin F."/>
            <person name="Aerts A."/>
            <person name="Ahren D."/>
            <person name="Brun A."/>
            <person name="Danchin E.G.J."/>
            <person name="Duchaussoy F."/>
            <person name="Gibon J."/>
            <person name="Kohler A."/>
            <person name="Lindquist E."/>
            <person name="Pereda V."/>
            <person name="Salamov A."/>
            <person name="Shapiro H.J."/>
            <person name="Wuyts J."/>
            <person name="Blaudez D."/>
            <person name="Buee M."/>
            <person name="Brokstein P."/>
            <person name="Canbaeck B."/>
            <person name="Cohen D."/>
            <person name="Courty P.E."/>
            <person name="Coutinho P.M."/>
            <person name="Delaruelle C."/>
            <person name="Detter J.C."/>
            <person name="Deveau A."/>
            <person name="DiFazio S."/>
            <person name="Duplessis S."/>
            <person name="Fraissinet-Tachet L."/>
            <person name="Lucic E."/>
            <person name="Frey-Klett P."/>
            <person name="Fourrey C."/>
            <person name="Feussner I."/>
            <person name="Gay G."/>
            <person name="Grimwood J."/>
            <person name="Hoegger P.J."/>
            <person name="Jain P."/>
            <person name="Kilaru S."/>
            <person name="Labbe J."/>
            <person name="Lin Y.C."/>
            <person name="Legue V."/>
            <person name="Le Tacon F."/>
            <person name="Marmeisse R."/>
            <person name="Melayah D."/>
            <person name="Montanini B."/>
            <person name="Muratet M."/>
            <person name="Nehls U."/>
            <person name="Niculita-Hirzel H."/>
            <person name="Oudot-Le Secq M.P."/>
            <person name="Peter M."/>
            <person name="Quesneville H."/>
            <person name="Rajashekar B."/>
            <person name="Reich M."/>
            <person name="Rouhier N."/>
            <person name="Schmutz J."/>
            <person name="Yin T."/>
            <person name="Chalot M."/>
            <person name="Henrissat B."/>
            <person name="Kuees U."/>
            <person name="Lucas S."/>
            <person name="Van de Peer Y."/>
            <person name="Podila G.K."/>
            <person name="Polle A."/>
            <person name="Pukkila P.J."/>
            <person name="Richardson P.M."/>
            <person name="Rouze P."/>
            <person name="Sanders I.R."/>
            <person name="Stajich J.E."/>
            <person name="Tunlid A."/>
            <person name="Tuskan G."/>
            <person name="Grigoriev I.V."/>
        </authorList>
    </citation>
    <scope>NUCLEOTIDE SEQUENCE [LARGE SCALE GENOMIC DNA]</scope>
    <source>
        <strain evidence="2">S238N-H82 / ATCC MYA-4686</strain>
    </source>
</reference>
<dbReference type="GeneID" id="6081145"/>
<dbReference type="InParanoid" id="B0DNJ3"/>
<dbReference type="EMBL" id="DS547121">
    <property type="protein sequence ID" value="EDR03952.1"/>
    <property type="molecule type" value="Genomic_DNA"/>
</dbReference>
<organism evidence="2">
    <name type="scientific">Laccaria bicolor (strain S238N-H82 / ATCC MYA-4686)</name>
    <name type="common">Bicoloured deceiver</name>
    <name type="synonym">Laccaria laccata var. bicolor</name>
    <dbReference type="NCBI Taxonomy" id="486041"/>
    <lineage>
        <taxon>Eukaryota</taxon>
        <taxon>Fungi</taxon>
        <taxon>Dikarya</taxon>
        <taxon>Basidiomycota</taxon>
        <taxon>Agaricomycotina</taxon>
        <taxon>Agaricomycetes</taxon>
        <taxon>Agaricomycetidae</taxon>
        <taxon>Agaricales</taxon>
        <taxon>Agaricineae</taxon>
        <taxon>Hydnangiaceae</taxon>
        <taxon>Laccaria</taxon>
    </lineage>
</organism>
<dbReference type="OrthoDB" id="3066117at2759"/>
<dbReference type="KEGG" id="lbc:LACBIDRAFT_331124"/>
<dbReference type="AlphaFoldDB" id="B0DNJ3"/>
<dbReference type="Proteomes" id="UP000001194">
    <property type="component" value="Unassembled WGS sequence"/>
</dbReference>
<sequence length="182" mass="20695">MRQLATGPTPNWGNCNRKKDRTMVRFSSVHQLFAVLWTEPLNTTCSQCDVPTDICRIIVFHPIGTCHSTTSYFFTPSVHYAMNEKASFCRNQVCEFRMPKAILSKRRHYALFSTMPTELGCAMDTSGQLKDADDIDWYQSESDSRSLPRLAASTLPAVITALQMVDEVVKGRKWLTILQLRP</sequence>
<gene>
    <name evidence="1" type="ORF">LACBIDRAFT_331124</name>
</gene>
<name>B0DNJ3_LACBS</name>
<dbReference type="HOGENOM" id="CLU_1482224_0_0_1"/>
<keyword evidence="2" id="KW-1185">Reference proteome</keyword>
<proteinExistence type="predicted"/>
<protein>
    <submittedName>
        <fullName evidence="1">Predicted protein</fullName>
    </submittedName>
</protein>
<evidence type="ECO:0000313" key="1">
    <source>
        <dbReference type="EMBL" id="EDR03952.1"/>
    </source>
</evidence>